<evidence type="ECO:0000313" key="2">
    <source>
        <dbReference type="EMBL" id="KAK1366340.1"/>
    </source>
</evidence>
<proteinExistence type="predicted"/>
<dbReference type="InterPro" id="IPR011528">
    <property type="entry name" value="NERD"/>
</dbReference>
<dbReference type="AlphaFoldDB" id="A0AAD8HHP8"/>
<accession>A0AAD8HHP8</accession>
<reference evidence="2" key="2">
    <citation type="submission" date="2023-05" db="EMBL/GenBank/DDBJ databases">
        <authorList>
            <person name="Schelkunov M.I."/>
        </authorList>
    </citation>
    <scope>NUCLEOTIDE SEQUENCE</scope>
    <source>
        <strain evidence="2">Hsosn_3</strain>
        <tissue evidence="2">Leaf</tissue>
    </source>
</reference>
<dbReference type="Proteomes" id="UP001237642">
    <property type="component" value="Unassembled WGS sequence"/>
</dbReference>
<dbReference type="PANTHER" id="PTHR35287:SF1">
    <property type="entry name" value="SI:ZFOS-911D5.4"/>
    <property type="match status" value="1"/>
</dbReference>
<dbReference type="PANTHER" id="PTHR35287">
    <property type="entry name" value="SI:ZFOS-911D5.4"/>
    <property type="match status" value="1"/>
</dbReference>
<gene>
    <name evidence="2" type="ORF">POM88_041901</name>
</gene>
<sequence>MWIELLCGLVIYKIITRFFSEDDDDIAVESSDSTALFTVAERLGKLYGGKTYVGLRIPDADTGTQKNVDIVLVTKSEAVVVSVKRFGGFVSINADGSWVCVGGSKHKEERHPDPIAETKQQIAILESYLEQRGVSVPEGYFSCRVVCPNPKFSTLQSNFPPEVITYEQWILMKKESKSMFSGWMKGAFSGGKKEMQEQLQQKLNFILSTAPTWDRLELKGKYLLGEFLDFKGKQDDIQALRNIKRSKVNRLIIQKTSMFGLAHSKLQVLYSPRDYRIEGASGSDWKEATVRSSTEALFQPQNSTKVRKVKLSSIISMSLSA</sequence>
<feature type="domain" description="NERD" evidence="1">
    <location>
        <begin position="31"/>
        <end position="148"/>
    </location>
</feature>
<dbReference type="PROSITE" id="PS50965">
    <property type="entry name" value="NERD"/>
    <property type="match status" value="1"/>
</dbReference>
<dbReference type="EMBL" id="JAUIZM010000009">
    <property type="protein sequence ID" value="KAK1366340.1"/>
    <property type="molecule type" value="Genomic_DNA"/>
</dbReference>
<organism evidence="2 3">
    <name type="scientific">Heracleum sosnowskyi</name>
    <dbReference type="NCBI Taxonomy" id="360622"/>
    <lineage>
        <taxon>Eukaryota</taxon>
        <taxon>Viridiplantae</taxon>
        <taxon>Streptophyta</taxon>
        <taxon>Embryophyta</taxon>
        <taxon>Tracheophyta</taxon>
        <taxon>Spermatophyta</taxon>
        <taxon>Magnoliopsida</taxon>
        <taxon>eudicotyledons</taxon>
        <taxon>Gunneridae</taxon>
        <taxon>Pentapetalae</taxon>
        <taxon>asterids</taxon>
        <taxon>campanulids</taxon>
        <taxon>Apiales</taxon>
        <taxon>Apiaceae</taxon>
        <taxon>Apioideae</taxon>
        <taxon>apioid superclade</taxon>
        <taxon>Tordylieae</taxon>
        <taxon>Tordyliinae</taxon>
        <taxon>Heracleum</taxon>
    </lineage>
</organism>
<name>A0AAD8HHP8_9APIA</name>
<evidence type="ECO:0000313" key="3">
    <source>
        <dbReference type="Proteomes" id="UP001237642"/>
    </source>
</evidence>
<evidence type="ECO:0000259" key="1">
    <source>
        <dbReference type="PROSITE" id="PS50965"/>
    </source>
</evidence>
<comment type="caution">
    <text evidence="2">The sequence shown here is derived from an EMBL/GenBank/DDBJ whole genome shotgun (WGS) entry which is preliminary data.</text>
</comment>
<keyword evidence="3" id="KW-1185">Reference proteome</keyword>
<reference evidence="2" key="1">
    <citation type="submission" date="2023-02" db="EMBL/GenBank/DDBJ databases">
        <title>Genome of toxic invasive species Heracleum sosnowskyi carries increased number of genes despite the absence of recent whole-genome duplications.</title>
        <authorList>
            <person name="Schelkunov M."/>
            <person name="Shtratnikova V."/>
            <person name="Makarenko M."/>
            <person name="Klepikova A."/>
            <person name="Omelchenko D."/>
            <person name="Novikova G."/>
            <person name="Obukhova E."/>
            <person name="Bogdanov V."/>
            <person name="Penin A."/>
            <person name="Logacheva M."/>
        </authorList>
    </citation>
    <scope>NUCLEOTIDE SEQUENCE</scope>
    <source>
        <strain evidence="2">Hsosn_3</strain>
        <tissue evidence="2">Leaf</tissue>
    </source>
</reference>
<dbReference type="Pfam" id="PF08378">
    <property type="entry name" value="NERD"/>
    <property type="match status" value="1"/>
</dbReference>
<protein>
    <submittedName>
        <fullName evidence="2">Plasma membrane</fullName>
    </submittedName>
</protein>